<dbReference type="Pfam" id="PF03810">
    <property type="entry name" value="IBN_N"/>
    <property type="match status" value="1"/>
</dbReference>
<evidence type="ECO:0000313" key="9">
    <source>
        <dbReference type="EMBL" id="KAK7749803.1"/>
    </source>
</evidence>
<sequence length="950" mass="106165">MAWQPSPESLQTLAVYLKDSLSGFNKDAQKKAEIVRLAILLAMLSQAKHSPDFNNYLAFLFSSPQPPQGLNFTTEDYNLVRSAAAVMLKNNVKFHFKQIPEPSVQLIKLAVPLGIQDKSAQIRNYAGNIATELINRVGIYGWPEFLPELIKMIGNETGQVSPEAQEGAMAAMAKVCEDNAKMLQREQNGQRPLNYLLPKFIEATTSPLPKVRVQALAAINVFSSRKTQAMVNSIDDLLQHLFVLATDSNEDVRRQVCRCFVQLVDTRPDKLVPHIGGLVDYIISQQKSEDEDLACEAAEFWLAVGEHDNLWQALGPHIQKIIPVLLDSMVYSGEDIALLGGASDDEDEEDREEDIKPQFAQARGARKAAGAQDSSDAAENGNAYQKLASMDDDLEEGEIDDLDDEDGDENPDEKWTLRKCSAAALDVFARDFKDPVFQCILPYLTTNLKHEEWPRREAAVLALGAVAEGCITVVTPHLPELVTYLISLLNDPEPVVRQITCWTLGRYSLWAASLQDPSQQQAYFVPMMEGILHKMLDKNKKVQEAGASAMANLEEKAGKVLEPYTGPILQQYIQCFAKYKDKNMYILYDCVQTLAENVGPVLALPEHAGLLMPTLIDRWQKVADDSREIFPLLECFSYVVMAMRDNFAPYAHPVFRRCVTIIHQNLEQTMAAKTNQNFDQPDKDFLVTSLDLLSAIIQALDDDKAQELVKDAQPAFFELLNLCMGDPADEVRQSAYALLGDCARYVYPQLQPHLPSIFPILLRQLEFDGVVDEDIDSCFSVINNACWSAGEIAIQHGKGMAPYVSDLMERLVQIIANPTVPISVNENAAIALGRLGLQNAELLAPRLSAFADEFLNAMVELDCTDEKASALKGFTLMVGQNPQAMEKTLIPYFLCIARYNTRPPNEVNKELHDLFQNILNVYRQMMPQFDQFLGQLPPREREALRANFGL</sequence>
<keyword evidence="4" id="KW-0677">Repeat</keyword>
<dbReference type="FunFam" id="1.25.10.10:FF:000219">
    <property type="entry name" value="Importin subunit beta-2"/>
    <property type="match status" value="1"/>
</dbReference>
<dbReference type="EMBL" id="JAJSPL020000001">
    <property type="protein sequence ID" value="KAK7749803.1"/>
    <property type="molecule type" value="Genomic_DNA"/>
</dbReference>
<protein>
    <recommendedName>
        <fullName evidence="11">Importin N-terminal domain-containing protein</fullName>
    </recommendedName>
</protein>
<dbReference type="GO" id="GO:0006606">
    <property type="term" value="P:protein import into nucleus"/>
    <property type="evidence" value="ECO:0007669"/>
    <property type="project" value="InterPro"/>
</dbReference>
<keyword evidence="10" id="KW-1185">Reference proteome</keyword>
<dbReference type="GO" id="GO:0005634">
    <property type="term" value="C:nucleus"/>
    <property type="evidence" value="ECO:0007669"/>
    <property type="project" value="UniProtKB-SubCell"/>
</dbReference>
<keyword evidence="6" id="KW-0007">Acetylation</keyword>
<proteinExistence type="predicted"/>
<comment type="caution">
    <text evidence="9">The sequence shown here is derived from an EMBL/GenBank/DDBJ whole genome shotgun (WGS) entry which is preliminary data.</text>
</comment>
<dbReference type="Pfam" id="PF02985">
    <property type="entry name" value="HEAT"/>
    <property type="match status" value="1"/>
</dbReference>
<keyword evidence="2" id="KW-0813">Transport</keyword>
<dbReference type="InterPro" id="IPR000357">
    <property type="entry name" value="HEAT"/>
</dbReference>
<dbReference type="Pfam" id="PF25574">
    <property type="entry name" value="TPR_IMB1"/>
    <property type="match status" value="1"/>
</dbReference>
<evidence type="ECO:0000259" key="7">
    <source>
        <dbReference type="Pfam" id="PF03810"/>
    </source>
</evidence>
<dbReference type="InterPro" id="IPR058584">
    <property type="entry name" value="IMB1_TNPO1-like_TPR"/>
</dbReference>
<organism evidence="9 10">
    <name type="scientific">Cytospora paraplurivora</name>
    <dbReference type="NCBI Taxonomy" id="2898453"/>
    <lineage>
        <taxon>Eukaryota</taxon>
        <taxon>Fungi</taxon>
        <taxon>Dikarya</taxon>
        <taxon>Ascomycota</taxon>
        <taxon>Pezizomycotina</taxon>
        <taxon>Sordariomycetes</taxon>
        <taxon>Sordariomycetidae</taxon>
        <taxon>Diaporthales</taxon>
        <taxon>Cytosporaceae</taxon>
        <taxon>Cytospora</taxon>
    </lineage>
</organism>
<dbReference type="GO" id="GO:0005737">
    <property type="term" value="C:cytoplasm"/>
    <property type="evidence" value="ECO:0007669"/>
    <property type="project" value="UniProtKB-SubCell"/>
</dbReference>
<gene>
    <name evidence="9" type="ORF">SLS53_000383</name>
</gene>
<evidence type="ECO:0000256" key="2">
    <source>
        <dbReference type="ARBA" id="ARBA00022448"/>
    </source>
</evidence>
<dbReference type="FunFam" id="1.25.10.10:FF:000313">
    <property type="entry name" value="Importin beta-2 subunit, putative"/>
    <property type="match status" value="1"/>
</dbReference>
<evidence type="ECO:0000313" key="10">
    <source>
        <dbReference type="Proteomes" id="UP001320245"/>
    </source>
</evidence>
<name>A0AAN9ULU4_9PEZI</name>
<keyword evidence="3" id="KW-0963">Cytoplasm</keyword>
<evidence type="ECO:0008006" key="11">
    <source>
        <dbReference type="Google" id="ProtNLM"/>
    </source>
</evidence>
<dbReference type="AlphaFoldDB" id="A0AAN9ULU4"/>
<keyword evidence="5" id="KW-0653">Protein transport</keyword>
<dbReference type="Proteomes" id="UP001320245">
    <property type="component" value="Unassembled WGS sequence"/>
</dbReference>
<evidence type="ECO:0000259" key="8">
    <source>
        <dbReference type="Pfam" id="PF25574"/>
    </source>
</evidence>
<dbReference type="Gene3D" id="1.25.10.10">
    <property type="entry name" value="Leucine-rich Repeat Variant"/>
    <property type="match status" value="2"/>
</dbReference>
<evidence type="ECO:0000256" key="3">
    <source>
        <dbReference type="ARBA" id="ARBA00022490"/>
    </source>
</evidence>
<dbReference type="GO" id="GO:0031267">
    <property type="term" value="F:small GTPase binding"/>
    <property type="evidence" value="ECO:0007669"/>
    <property type="project" value="InterPro"/>
</dbReference>
<evidence type="ECO:0000256" key="4">
    <source>
        <dbReference type="ARBA" id="ARBA00022737"/>
    </source>
</evidence>
<dbReference type="InterPro" id="IPR011989">
    <property type="entry name" value="ARM-like"/>
</dbReference>
<dbReference type="Pfam" id="PF13513">
    <property type="entry name" value="HEAT_EZ"/>
    <property type="match status" value="1"/>
</dbReference>
<comment type="subcellular location">
    <subcellularLocation>
        <location evidence="1">Cytoplasm</location>
    </subcellularLocation>
</comment>
<feature type="domain" description="Importin subunit beta-1/Transportin-1-like TPR repeats" evidence="8">
    <location>
        <begin position="537"/>
        <end position="745"/>
    </location>
</feature>
<dbReference type="InterPro" id="IPR040122">
    <property type="entry name" value="Importin_beta"/>
</dbReference>
<dbReference type="InterPro" id="IPR001494">
    <property type="entry name" value="Importin-beta_N"/>
</dbReference>
<reference evidence="9 10" key="1">
    <citation type="journal article" date="2023" name="PLoS ONE">
        <title>Cytospora paraplurivora sp. nov. isolated from orchards with fruit tree decline syndrome in Ontario, Canada.</title>
        <authorList>
            <person name="Ilyukhin E."/>
            <person name="Nguyen H.D.T."/>
            <person name="Castle A.J."/>
            <person name="Ellouze W."/>
        </authorList>
    </citation>
    <scope>NUCLEOTIDE SEQUENCE [LARGE SCALE GENOMIC DNA]</scope>
    <source>
        <strain evidence="9 10">FDS-564</strain>
    </source>
</reference>
<dbReference type="SUPFAM" id="SSF48371">
    <property type="entry name" value="ARM repeat"/>
    <property type="match status" value="1"/>
</dbReference>
<dbReference type="PANTHER" id="PTHR10527">
    <property type="entry name" value="IMPORTIN BETA"/>
    <property type="match status" value="1"/>
</dbReference>
<feature type="domain" description="Importin N-terminal" evidence="7">
    <location>
        <begin position="44"/>
        <end position="108"/>
    </location>
</feature>
<evidence type="ECO:0000256" key="5">
    <source>
        <dbReference type="ARBA" id="ARBA00022927"/>
    </source>
</evidence>
<evidence type="ECO:0000256" key="6">
    <source>
        <dbReference type="ARBA" id="ARBA00022990"/>
    </source>
</evidence>
<dbReference type="InterPro" id="IPR016024">
    <property type="entry name" value="ARM-type_fold"/>
</dbReference>
<accession>A0AAN9ULU4</accession>
<evidence type="ECO:0000256" key="1">
    <source>
        <dbReference type="ARBA" id="ARBA00004496"/>
    </source>
</evidence>